<dbReference type="SFLD" id="SFLDS00001">
    <property type="entry name" value="Enolase"/>
    <property type="match status" value="1"/>
</dbReference>
<dbReference type="Pfam" id="PF02746">
    <property type="entry name" value="MR_MLE_N"/>
    <property type="match status" value="1"/>
</dbReference>
<evidence type="ECO:0000313" key="7">
    <source>
        <dbReference type="EMBL" id="NQE37374.1"/>
    </source>
</evidence>
<dbReference type="SUPFAM" id="SSF51604">
    <property type="entry name" value="Enolase C-terminal domain-like"/>
    <property type="match status" value="1"/>
</dbReference>
<protein>
    <recommendedName>
        <fullName evidence="5">Dipeptide epimerase</fullName>
        <ecNumber evidence="5">5.1.1.-</ecNumber>
    </recommendedName>
</protein>
<dbReference type="EMBL" id="SRRZ01000126">
    <property type="protein sequence ID" value="NQE37374.1"/>
    <property type="molecule type" value="Genomic_DNA"/>
</dbReference>
<dbReference type="PROSITE" id="PS00909">
    <property type="entry name" value="MR_MLE_2"/>
    <property type="match status" value="1"/>
</dbReference>
<accession>A0ABX2D415</accession>
<evidence type="ECO:0000256" key="5">
    <source>
        <dbReference type="RuleBase" id="RU366006"/>
    </source>
</evidence>
<dbReference type="RefSeq" id="WP_172191362.1">
    <property type="nucleotide sequence ID" value="NZ_CAWPPK010000031.1"/>
</dbReference>
<sequence length="359" mass="39385">MHLQIETFTVRKRFALTISRGTTAQSTNLWVKLTHEGIEGWGEASPFSTGSKPQTTEILLAALQEVVPLLEKFTPFDRQKIEEVLTEVNLHSAARAGIDMAMHDWLGKKAGLPLWKMWGLDRSRIVPTSVTIGINSPSGARERVRDWFGKDATDPGSIKYRAVKVKLGNPEGIEADKAMLIAVLDEAPANVKISVDANGGWSLKDAAEMCCWLEKDQITYVEQPLSPVADMDEFSELYRQSPLPIFADESCFNSSDIPKLAHCVHGINIKMMKSGGLTEAMRMIHTAKACNLQVMFGCYSDSAIANTAAAQLSPLADYLDLDSHLNLLDDPFTGAIVENGCLLPNGRSGLGVRRVEIVE</sequence>
<dbReference type="InterPro" id="IPR029065">
    <property type="entry name" value="Enolase_C-like"/>
</dbReference>
<proteinExistence type="inferred from homology"/>
<dbReference type="PANTHER" id="PTHR48080:SF3">
    <property type="entry name" value="ENOLASE SUPERFAMILY MEMBER DDB_G0284701"/>
    <property type="match status" value="1"/>
</dbReference>
<dbReference type="Proteomes" id="UP000702425">
    <property type="component" value="Unassembled WGS sequence"/>
</dbReference>
<dbReference type="InterPro" id="IPR018110">
    <property type="entry name" value="Mandel_Rmase/mucon_lact_enz_CS"/>
</dbReference>
<keyword evidence="8" id="KW-1185">Reference proteome</keyword>
<evidence type="ECO:0000259" key="6">
    <source>
        <dbReference type="SMART" id="SM00922"/>
    </source>
</evidence>
<dbReference type="InterPro" id="IPR013341">
    <property type="entry name" value="Mandelate_racemase_N_dom"/>
</dbReference>
<dbReference type="Gene3D" id="3.20.20.120">
    <property type="entry name" value="Enolase-like C-terminal domain"/>
    <property type="match status" value="1"/>
</dbReference>
<dbReference type="SFLD" id="SFLDG00180">
    <property type="entry name" value="muconate_cycloisomerase"/>
    <property type="match status" value="1"/>
</dbReference>
<dbReference type="InterPro" id="IPR034603">
    <property type="entry name" value="Dipeptide_epimerase"/>
</dbReference>
<evidence type="ECO:0000256" key="3">
    <source>
        <dbReference type="ARBA" id="ARBA00022842"/>
    </source>
</evidence>
<gene>
    <name evidence="7" type="ORF">E5S67_05145</name>
</gene>
<dbReference type="PANTHER" id="PTHR48080">
    <property type="entry name" value="D-GALACTONATE DEHYDRATASE-RELATED"/>
    <property type="match status" value="1"/>
</dbReference>
<dbReference type="InterPro" id="IPR013342">
    <property type="entry name" value="Mandelate_racemase_C"/>
</dbReference>
<dbReference type="EC" id="5.1.1.-" evidence="5"/>
<keyword evidence="4 5" id="KW-0413">Isomerase</keyword>
<dbReference type="Gene3D" id="3.30.390.10">
    <property type="entry name" value="Enolase-like, N-terminal domain"/>
    <property type="match status" value="1"/>
</dbReference>
<dbReference type="SMART" id="SM00922">
    <property type="entry name" value="MR_MLE"/>
    <property type="match status" value="1"/>
</dbReference>
<reference evidence="7 8" key="1">
    <citation type="journal article" date="2020" name="Sci. Rep.">
        <title>A novel cyanobacterial geosmin producer, revising GeoA distribution and dispersion patterns in Bacteria.</title>
        <authorList>
            <person name="Churro C."/>
            <person name="Semedo-Aguiar A.P."/>
            <person name="Silva A.D."/>
            <person name="Pereira-Leal J.B."/>
            <person name="Leite R.B."/>
        </authorList>
    </citation>
    <scope>NUCLEOTIDE SEQUENCE [LARGE SCALE GENOMIC DNA]</scope>
    <source>
        <strain evidence="7 8">IPMA8</strain>
    </source>
</reference>
<dbReference type="GO" id="GO:0103031">
    <property type="term" value="F:L-Ala-D/L-Glu epimerase activity"/>
    <property type="evidence" value="ECO:0007669"/>
    <property type="project" value="UniProtKB-EC"/>
</dbReference>
<comment type="caution">
    <text evidence="7">The sequence shown here is derived from an EMBL/GenBank/DDBJ whole genome shotgun (WGS) entry which is preliminary data.</text>
</comment>
<keyword evidence="2 5" id="KW-0479">Metal-binding</keyword>
<dbReference type="CDD" id="cd03319">
    <property type="entry name" value="L-Ala-DL-Glu_epimerase"/>
    <property type="match status" value="1"/>
</dbReference>
<comment type="cofactor">
    <cofactor evidence="5">
        <name>Mg(2+)</name>
        <dbReference type="ChEBI" id="CHEBI:18420"/>
    </cofactor>
    <text evidence="5">Binds 1 Mg(2+) ion per subunit.</text>
</comment>
<organism evidence="7 8">
    <name type="scientific">Microcoleus asticus IPMA8</name>
    <dbReference type="NCBI Taxonomy" id="2563858"/>
    <lineage>
        <taxon>Bacteria</taxon>
        <taxon>Bacillati</taxon>
        <taxon>Cyanobacteriota</taxon>
        <taxon>Cyanophyceae</taxon>
        <taxon>Oscillatoriophycideae</taxon>
        <taxon>Oscillatoriales</taxon>
        <taxon>Microcoleaceae</taxon>
        <taxon>Microcoleus</taxon>
        <taxon>Microcoleus asticus</taxon>
    </lineage>
</organism>
<evidence type="ECO:0000313" key="8">
    <source>
        <dbReference type="Proteomes" id="UP000702425"/>
    </source>
</evidence>
<name>A0ABX2D415_9CYAN</name>
<dbReference type="InterPro" id="IPR029017">
    <property type="entry name" value="Enolase-like_N"/>
</dbReference>
<comment type="similarity">
    <text evidence="1 5">Belongs to the mandelate racemase/muconate lactonizing enzyme family.</text>
</comment>
<keyword evidence="3 5" id="KW-0460">Magnesium</keyword>
<dbReference type="InterPro" id="IPR036849">
    <property type="entry name" value="Enolase-like_C_sf"/>
</dbReference>
<evidence type="ECO:0000256" key="1">
    <source>
        <dbReference type="ARBA" id="ARBA00008031"/>
    </source>
</evidence>
<feature type="domain" description="Mandelate racemase/muconate lactonizing enzyme C-terminal" evidence="6">
    <location>
        <begin position="141"/>
        <end position="244"/>
    </location>
</feature>
<dbReference type="Pfam" id="PF13378">
    <property type="entry name" value="MR_MLE_C"/>
    <property type="match status" value="1"/>
</dbReference>
<dbReference type="InterPro" id="IPR034593">
    <property type="entry name" value="DgoD-like"/>
</dbReference>
<evidence type="ECO:0000256" key="2">
    <source>
        <dbReference type="ARBA" id="ARBA00022723"/>
    </source>
</evidence>
<evidence type="ECO:0000256" key="4">
    <source>
        <dbReference type="ARBA" id="ARBA00023235"/>
    </source>
</evidence>
<dbReference type="SUPFAM" id="SSF54826">
    <property type="entry name" value="Enolase N-terminal domain-like"/>
    <property type="match status" value="1"/>
</dbReference>